<dbReference type="Proteomes" id="UP000254332">
    <property type="component" value="Unassembled WGS sequence"/>
</dbReference>
<reference evidence="1" key="2">
    <citation type="submission" date="2018-07" db="EMBL/GenBank/DDBJ databases">
        <authorList>
            <consortium name="GenomeTrakr network: Whole genome sequencing for foodborne pathogen traceback"/>
        </authorList>
    </citation>
    <scope>NUCLEOTIDE SEQUENCE [LARGE SCALE GENOMIC DNA]</scope>
    <source>
        <strain evidence="1">FDA00010322</strain>
    </source>
</reference>
<organism evidence="2 3">
    <name type="scientific">Salmonella enterica</name>
    <name type="common">Salmonella choleraesuis</name>
    <dbReference type="NCBI Taxonomy" id="28901"/>
    <lineage>
        <taxon>Bacteria</taxon>
        <taxon>Pseudomonadati</taxon>
        <taxon>Pseudomonadota</taxon>
        <taxon>Gammaproteobacteria</taxon>
        <taxon>Enterobacterales</taxon>
        <taxon>Enterobacteriaceae</taxon>
        <taxon>Salmonella</taxon>
    </lineage>
</organism>
<proteinExistence type="predicted"/>
<reference evidence="2 3" key="1">
    <citation type="submission" date="2018-06" db="EMBL/GenBank/DDBJ databases">
        <authorList>
            <consortium name="Pathogen Informatics"/>
            <person name="Doyle S."/>
        </authorList>
    </citation>
    <scope>NUCLEOTIDE SEQUENCE [LARGE SCALE GENOMIC DNA]</scope>
    <source>
        <strain evidence="2 3">NCTC10718</strain>
    </source>
</reference>
<name>A0A379QYF6_SALER</name>
<evidence type="ECO:0000313" key="2">
    <source>
        <dbReference type="EMBL" id="SUF69270.1"/>
    </source>
</evidence>
<evidence type="ECO:0000313" key="3">
    <source>
        <dbReference type="Proteomes" id="UP000254332"/>
    </source>
</evidence>
<dbReference type="EMBL" id="RSUZ01000009">
    <property type="protein sequence ID" value="MIV63384.1"/>
    <property type="molecule type" value="Genomic_DNA"/>
</dbReference>
<dbReference type="Proteomes" id="UP000885414">
    <property type="component" value="Unassembled WGS sequence"/>
</dbReference>
<dbReference type="AlphaFoldDB" id="A0A379QYF6"/>
<protein>
    <recommendedName>
        <fullName evidence="4">RES domain-containing protein</fullName>
    </recommendedName>
</protein>
<dbReference type="EMBL" id="UGWQ01000001">
    <property type="protein sequence ID" value="SUF69270.1"/>
    <property type="molecule type" value="Genomic_DNA"/>
</dbReference>
<sequence length="314" mass="36667">MALSLPSMKQLKQFNKFVDDCINHLGEISDDDARKIYFENENINIINFKNAIKELLRNVLTEPKIITKGTDFYRVRILDDGVQYYYRIKDFIYPPIENAKLGRLNPIGTQLLYLSSHELTAIQESRLQGICKNEKEEIRFQLTRFQITEDIKVIEIGGFLEPYLSLPRDGEAIKKHFQDYIGSDYMDSSLRIISACEYILLKVLNNCKKNSYYLSSLLSEAIFEINNEFKLGIEGVKYQSTIDQSSVVTGMNIAFQKEAVRKMDIRMTCVNRPSQFYFGPFMDYESEYYNEGPEDDDGNFKMKKTDGFFKERIR</sequence>
<gene>
    <name evidence="1" type="ORF">BA086_09780</name>
    <name evidence="2" type="ORF">NCTC10718_02035</name>
</gene>
<accession>A0A379QYF6</accession>
<evidence type="ECO:0008006" key="4">
    <source>
        <dbReference type="Google" id="ProtNLM"/>
    </source>
</evidence>
<evidence type="ECO:0000313" key="1">
    <source>
        <dbReference type="EMBL" id="MIV63384.1"/>
    </source>
</evidence>